<comment type="similarity">
    <text evidence="2">Belongs to the ABC transporter superfamily.</text>
</comment>
<keyword evidence="8" id="KW-0472">Membrane</keyword>
<evidence type="ECO:0000256" key="3">
    <source>
        <dbReference type="ARBA" id="ARBA00022448"/>
    </source>
</evidence>
<dbReference type="SUPFAM" id="SSF52540">
    <property type="entry name" value="P-loop containing nucleoside triphosphate hydrolases"/>
    <property type="match status" value="2"/>
</dbReference>
<dbReference type="RefSeq" id="WP_057778959.1">
    <property type="nucleotide sequence ID" value="NZ_AYYY01000025.1"/>
</dbReference>
<dbReference type="InterPro" id="IPR003593">
    <property type="entry name" value="AAA+_ATPase"/>
</dbReference>
<organism evidence="10 11">
    <name type="scientific">Paucilactobacillus vaccinostercus DSM 20634</name>
    <dbReference type="NCBI Taxonomy" id="1423813"/>
    <lineage>
        <taxon>Bacteria</taxon>
        <taxon>Bacillati</taxon>
        <taxon>Bacillota</taxon>
        <taxon>Bacilli</taxon>
        <taxon>Lactobacillales</taxon>
        <taxon>Lactobacillaceae</taxon>
        <taxon>Paucilactobacillus</taxon>
    </lineage>
</organism>
<protein>
    <submittedName>
        <fullName evidence="10">Polyamine-transporting ATPase</fullName>
    </submittedName>
</protein>
<dbReference type="GO" id="GO:0042626">
    <property type="term" value="F:ATPase-coupled transmembrane transporter activity"/>
    <property type="evidence" value="ECO:0007669"/>
    <property type="project" value="TreeGrafter"/>
</dbReference>
<evidence type="ECO:0000256" key="8">
    <source>
        <dbReference type="ARBA" id="ARBA00023136"/>
    </source>
</evidence>
<accession>A0A0R2A528</accession>
<proteinExistence type="inferred from homology"/>
<dbReference type="CDD" id="cd03225">
    <property type="entry name" value="ABC_cobalt_CbiO_domain1"/>
    <property type="match status" value="2"/>
</dbReference>
<evidence type="ECO:0000256" key="7">
    <source>
        <dbReference type="ARBA" id="ARBA00022967"/>
    </source>
</evidence>
<evidence type="ECO:0000313" key="11">
    <source>
        <dbReference type="Proteomes" id="UP000051733"/>
    </source>
</evidence>
<evidence type="ECO:0000256" key="1">
    <source>
        <dbReference type="ARBA" id="ARBA00004202"/>
    </source>
</evidence>
<evidence type="ECO:0000256" key="4">
    <source>
        <dbReference type="ARBA" id="ARBA00022475"/>
    </source>
</evidence>
<dbReference type="STRING" id="1423813.FC26_GL001714"/>
<dbReference type="SMART" id="SM00382">
    <property type="entry name" value="AAA"/>
    <property type="match status" value="2"/>
</dbReference>
<evidence type="ECO:0000256" key="2">
    <source>
        <dbReference type="ARBA" id="ARBA00005417"/>
    </source>
</evidence>
<keyword evidence="7" id="KW-1278">Translocase</keyword>
<dbReference type="OrthoDB" id="501320at2"/>
<dbReference type="PANTHER" id="PTHR43553:SF27">
    <property type="entry name" value="ENERGY-COUPLING FACTOR TRANSPORTER ATP-BINDING PROTEIN ECFA2"/>
    <property type="match status" value="1"/>
</dbReference>
<dbReference type="Pfam" id="PF00005">
    <property type="entry name" value="ABC_tran"/>
    <property type="match status" value="2"/>
</dbReference>
<feature type="domain" description="ABC transporter" evidence="9">
    <location>
        <begin position="245"/>
        <end position="459"/>
    </location>
</feature>
<keyword evidence="3" id="KW-0813">Transport</keyword>
<dbReference type="Proteomes" id="UP000051733">
    <property type="component" value="Unassembled WGS sequence"/>
</dbReference>
<dbReference type="InterPro" id="IPR015856">
    <property type="entry name" value="ABC_transpr_CbiO/EcfA_su"/>
</dbReference>
<sequence>MAPIKIDHLTFQYDQQPPTLTDLTLTIPAGQLSLLVGPSGCGKSTLLKLMAGLYPTFGGQLLHGHVDVATDQQIGFMFQDPDQQFTLDTVRHELIFSLENLQVAPDEIDRRVQQALRFCHIEPLADRQFSTLSGGEKQKCALAIMIAMDSHIFLLDEPFASVDPQSRKQLLDQLAVLRDQYHKTIIITDHDLSGYDTLVDQIYQFNPQRQVRQLATEQRHTLLASYHQQAHVPVALPGATDHEVIHLQSLTLARGTRSLLTAADFSLYAHKLTLITGHNGIGKSTLFTALVRMFAYQGTITLDGTDIQAIRKKKYWQQIALVFQESAHQFIDITVAEELALSKQHRLTDYFSDQKIDQALTQLGLDGMDERVVYSLSEGQQKKLQILTMLIISPAILLLDEPLKGLDRQSINQVFQLLHESCQAQHQTAIIISHQLTDLATWVDYHVVFDQHHLQYAEVL</sequence>
<evidence type="ECO:0000313" key="10">
    <source>
        <dbReference type="EMBL" id="KRM61637.1"/>
    </source>
</evidence>
<gene>
    <name evidence="10" type="ORF">FC26_GL001714</name>
</gene>
<dbReference type="PANTHER" id="PTHR43553">
    <property type="entry name" value="HEAVY METAL TRANSPORTER"/>
    <property type="match status" value="1"/>
</dbReference>
<dbReference type="EMBL" id="AYYY01000025">
    <property type="protein sequence ID" value="KRM61637.1"/>
    <property type="molecule type" value="Genomic_DNA"/>
</dbReference>
<comment type="caution">
    <text evidence="10">The sequence shown here is derived from an EMBL/GenBank/DDBJ whole genome shotgun (WGS) entry which is preliminary data.</text>
</comment>
<name>A0A0R2A528_9LACO</name>
<keyword evidence="5" id="KW-0547">Nucleotide-binding</keyword>
<reference evidence="10 11" key="1">
    <citation type="journal article" date="2015" name="Genome Announc.">
        <title>Expanding the biotechnology potential of lactobacilli through comparative genomics of 213 strains and associated genera.</title>
        <authorList>
            <person name="Sun Z."/>
            <person name="Harris H.M."/>
            <person name="McCann A."/>
            <person name="Guo C."/>
            <person name="Argimon S."/>
            <person name="Zhang W."/>
            <person name="Yang X."/>
            <person name="Jeffery I.B."/>
            <person name="Cooney J.C."/>
            <person name="Kagawa T.F."/>
            <person name="Liu W."/>
            <person name="Song Y."/>
            <person name="Salvetti E."/>
            <person name="Wrobel A."/>
            <person name="Rasinkangas P."/>
            <person name="Parkhill J."/>
            <person name="Rea M.C."/>
            <person name="O'Sullivan O."/>
            <person name="Ritari J."/>
            <person name="Douillard F.P."/>
            <person name="Paul Ross R."/>
            <person name="Yang R."/>
            <person name="Briner A.E."/>
            <person name="Felis G.E."/>
            <person name="de Vos W.M."/>
            <person name="Barrangou R."/>
            <person name="Klaenhammer T.R."/>
            <person name="Caufield P.W."/>
            <person name="Cui Y."/>
            <person name="Zhang H."/>
            <person name="O'Toole P.W."/>
        </authorList>
    </citation>
    <scope>NUCLEOTIDE SEQUENCE [LARGE SCALE GENOMIC DNA]</scope>
    <source>
        <strain evidence="10 11">DSM 20634</strain>
    </source>
</reference>
<dbReference type="GO" id="GO:0043190">
    <property type="term" value="C:ATP-binding cassette (ABC) transporter complex"/>
    <property type="evidence" value="ECO:0007669"/>
    <property type="project" value="TreeGrafter"/>
</dbReference>
<dbReference type="PROSITE" id="PS50893">
    <property type="entry name" value="ABC_TRANSPORTER_2"/>
    <property type="match status" value="2"/>
</dbReference>
<dbReference type="GO" id="GO:0005524">
    <property type="term" value="F:ATP binding"/>
    <property type="evidence" value="ECO:0007669"/>
    <property type="project" value="UniProtKB-KW"/>
</dbReference>
<dbReference type="GO" id="GO:0016887">
    <property type="term" value="F:ATP hydrolysis activity"/>
    <property type="evidence" value="ECO:0007669"/>
    <property type="project" value="InterPro"/>
</dbReference>
<evidence type="ECO:0000256" key="6">
    <source>
        <dbReference type="ARBA" id="ARBA00022840"/>
    </source>
</evidence>
<evidence type="ECO:0000256" key="5">
    <source>
        <dbReference type="ARBA" id="ARBA00022741"/>
    </source>
</evidence>
<dbReference type="InterPro" id="IPR027417">
    <property type="entry name" value="P-loop_NTPase"/>
</dbReference>
<evidence type="ECO:0000259" key="9">
    <source>
        <dbReference type="PROSITE" id="PS50893"/>
    </source>
</evidence>
<dbReference type="InterPro" id="IPR003439">
    <property type="entry name" value="ABC_transporter-like_ATP-bd"/>
</dbReference>
<dbReference type="AlphaFoldDB" id="A0A0R2A528"/>
<keyword evidence="6" id="KW-0067">ATP-binding</keyword>
<dbReference type="InterPro" id="IPR050095">
    <property type="entry name" value="ECF_ABC_transporter_ATP-bd"/>
</dbReference>
<feature type="domain" description="ABC transporter" evidence="9">
    <location>
        <begin position="4"/>
        <end position="232"/>
    </location>
</feature>
<keyword evidence="4" id="KW-1003">Cell membrane</keyword>
<comment type="subcellular location">
    <subcellularLocation>
        <location evidence="1">Cell membrane</location>
        <topology evidence="1">Peripheral membrane protein</topology>
    </subcellularLocation>
</comment>
<dbReference type="Gene3D" id="3.40.50.300">
    <property type="entry name" value="P-loop containing nucleotide triphosphate hydrolases"/>
    <property type="match status" value="2"/>
</dbReference>
<dbReference type="PATRIC" id="fig|1423813.3.peg.1741"/>
<keyword evidence="11" id="KW-1185">Reference proteome</keyword>